<dbReference type="EMBL" id="QWIJ01000225">
    <property type="protein sequence ID" value="RMX85389.1"/>
    <property type="molecule type" value="Genomic_DNA"/>
</dbReference>
<dbReference type="Proteomes" id="UP000276864">
    <property type="component" value="Unassembled WGS sequence"/>
</dbReference>
<dbReference type="EMBL" id="QWIL01000182">
    <property type="protein sequence ID" value="RMY22514.1"/>
    <property type="molecule type" value="Genomic_DNA"/>
</dbReference>
<dbReference type="Proteomes" id="UP000282582">
    <property type="component" value="Unassembled WGS sequence"/>
</dbReference>
<dbReference type="EMBL" id="QWIM01000032">
    <property type="protein sequence ID" value="RMY41342.1"/>
    <property type="molecule type" value="Genomic_DNA"/>
</dbReference>
<evidence type="ECO:0000313" key="6">
    <source>
        <dbReference type="Proteomes" id="UP000271337"/>
    </source>
</evidence>
<keyword evidence="1" id="KW-0472">Membrane</keyword>
<feature type="transmembrane region" description="Helical" evidence="1">
    <location>
        <begin position="59"/>
        <end position="80"/>
    </location>
</feature>
<feature type="transmembrane region" description="Helical" evidence="1">
    <location>
        <begin position="28"/>
        <end position="47"/>
    </location>
</feature>
<evidence type="ECO:0000313" key="7">
    <source>
        <dbReference type="Proteomes" id="UP000276864"/>
    </source>
</evidence>
<comment type="caution">
    <text evidence="3">The sequence shown here is derived from an EMBL/GenBank/DDBJ whole genome shotgun (WGS) entry which is preliminary data.</text>
</comment>
<evidence type="ECO:0000313" key="2">
    <source>
        <dbReference type="EMBL" id="RMX85389.1"/>
    </source>
</evidence>
<dbReference type="VEuPathDB" id="FungiDB:BTJ68_12649"/>
<evidence type="ECO:0000313" key="8">
    <source>
        <dbReference type="Proteomes" id="UP000281245"/>
    </source>
</evidence>
<organism evidence="3 9">
    <name type="scientific">Hortaea werneckii</name>
    <name type="common">Black yeast</name>
    <name type="synonym">Cladosporium werneckii</name>
    <dbReference type="NCBI Taxonomy" id="91943"/>
    <lineage>
        <taxon>Eukaryota</taxon>
        <taxon>Fungi</taxon>
        <taxon>Dikarya</taxon>
        <taxon>Ascomycota</taxon>
        <taxon>Pezizomycotina</taxon>
        <taxon>Dothideomycetes</taxon>
        <taxon>Dothideomycetidae</taxon>
        <taxon>Mycosphaerellales</taxon>
        <taxon>Teratosphaeriaceae</taxon>
        <taxon>Hortaea</taxon>
    </lineage>
</organism>
<name>A0A3M6ZB95_HORWE</name>
<proteinExistence type="predicted"/>
<dbReference type="Proteomes" id="UP000271337">
    <property type="component" value="Unassembled WGS sequence"/>
</dbReference>
<evidence type="ECO:0000313" key="4">
    <source>
        <dbReference type="EMBL" id="RMY22514.1"/>
    </source>
</evidence>
<gene>
    <name evidence="5" type="ORF">D0866_00666</name>
    <name evidence="4" type="ORF">D0867_02665</name>
    <name evidence="3" type="ORF">D0868_02587</name>
    <name evidence="2" type="ORF">D0869_03873</name>
</gene>
<evidence type="ECO:0000313" key="9">
    <source>
        <dbReference type="Proteomes" id="UP000282582"/>
    </source>
</evidence>
<keyword evidence="1" id="KW-1133">Transmembrane helix</keyword>
<keyword evidence="1" id="KW-0812">Transmembrane</keyword>
<evidence type="ECO:0000313" key="5">
    <source>
        <dbReference type="EMBL" id="RMY41342.1"/>
    </source>
</evidence>
<evidence type="ECO:0000313" key="3">
    <source>
        <dbReference type="EMBL" id="RMY12427.1"/>
    </source>
</evidence>
<dbReference type="Proteomes" id="UP000281245">
    <property type="component" value="Unassembled WGS sequence"/>
</dbReference>
<protein>
    <submittedName>
        <fullName evidence="3">Uncharacterized protein</fullName>
    </submittedName>
</protein>
<dbReference type="EMBL" id="QWIK01000133">
    <property type="protein sequence ID" value="RMY12427.1"/>
    <property type="molecule type" value="Genomic_DNA"/>
</dbReference>
<accession>A0A3M6ZB95</accession>
<evidence type="ECO:0000256" key="1">
    <source>
        <dbReference type="SAM" id="Phobius"/>
    </source>
</evidence>
<dbReference type="AlphaFoldDB" id="A0A3M6ZB95"/>
<dbReference type="OrthoDB" id="268400at2759"/>
<reference evidence="6 7" key="1">
    <citation type="journal article" date="2018" name="BMC Genomics">
        <title>Genomic evidence for intraspecific hybridization in a clonal and extremely halotolerant yeast.</title>
        <authorList>
            <person name="Gostincar C."/>
            <person name="Stajich J.E."/>
            <person name="Zupancic J."/>
            <person name="Zalar P."/>
            <person name="Gunde-Cimerman N."/>
        </authorList>
    </citation>
    <scope>NUCLEOTIDE SEQUENCE [LARGE SCALE GENOMIC DNA]</scope>
    <source>
        <strain evidence="5 7">EXF-6651</strain>
        <strain evidence="3 9">EXF-6654</strain>
        <strain evidence="2 8">EXF-6656</strain>
        <strain evidence="4 6">EXF-6669</strain>
    </source>
</reference>
<sequence>MHSFGFTAPSNISVTYAVDCYSDYAGEALVAIFVVRNIIALICKFYSDDWISGGGIDTVTGIAAGIQLAVLAVAFFLYFLSRQILAFTTTYGPMRRSQKRPQDLASLKAG</sequence>